<sequence>MKSKEAKKVMKTRALRDLKVLAWKVNPLQEPIMYYSVVFPKKWYDLLYGWYQKIHQRGDVKLPTSSLNGAMNALPVSLIEAKDFEKDKWDWLKLLRPVDPTIIFEVFKSWVAIEFINHNKVTEELKKEFRDGLSSFQLQDLEVVEETLDLREFNQFDNGTVDIPKMSYSMLPNYMMTYIAEEKIPIMIHGKAYYFLKASGRNVNELIAYPVQGLDGNYYSLGVSFKLITLPDSGYPVMKLITKVKRWANGKYIKKVSRKGNTTVFIKYNHKEERLADVGSTLGIEHLQYNRSKEQFIWCENTKEILENAKMVYLPEIENIFNESESYLTEDNRYTLLVTHNKDNSYDHSVQAGITMSEKNKIFNEISKLFDFIVPIEKDELRPIKCRLSKNILGKEKEKILTNYLKAASEQFTEINLEILWLREEVPDLFINWFKRSLENEDQVKWYNDDTTFEYNELRVNIRSKYSEGLTTKMTNYEEKVLSVKECLTDATGVVMTVVEILDKKNAEYTKGGDPKFAIRKGLYQCDRVNQFLNVNTKLSDAIIENVIRELFRQLGIYIALPQTTGLKGMPQKLDIVGFKLLSSNKNQYKDALEVPIAISTSTYDGQIMVKTPFSSGWISYYEAVLQLGKMKYQKYDKRKKNRDLSVDTLNRFFIEILNELKDMDALVIVDVSNRMNTLLPTFQNKNIIIQGTNTEYKKLRLIRVKANDENPEYVGEQDGVQEDFLTGVWGLTDNVFYSVEKKGLTFKKVNSKLPKLDYPRFVVKYPRMVEIVPVKLLEEDNKDEYVYFTHKMRGMNSMYEDYTKMPFVIHLGEKLQEVLEIK</sequence>
<organism evidence="1 2">
    <name type="scientific">Sporanaerobium hydrogeniformans</name>
    <dbReference type="NCBI Taxonomy" id="3072179"/>
    <lineage>
        <taxon>Bacteria</taxon>
        <taxon>Bacillati</taxon>
        <taxon>Bacillota</taxon>
        <taxon>Clostridia</taxon>
        <taxon>Lachnospirales</taxon>
        <taxon>Lachnospiraceae</taxon>
        <taxon>Sporanaerobium</taxon>
    </lineage>
</organism>
<proteinExistence type="predicted"/>
<accession>A0AC61D893</accession>
<gene>
    <name evidence="1" type="ORF">CS063_14920</name>
</gene>
<reference evidence="1" key="1">
    <citation type="submission" date="2017-10" db="EMBL/GenBank/DDBJ databases">
        <title>Genome sequence of cellulolytic Lachnospiraceae bacterium XHS1971 isolated from hotspring sediment.</title>
        <authorList>
            <person name="Vasudevan G."/>
            <person name="Joshi A.J."/>
            <person name="Hivarkar S."/>
            <person name="Lanjekar V.B."/>
            <person name="Dhakephalkar P.K."/>
            <person name="Dagar S."/>
        </authorList>
    </citation>
    <scope>NUCLEOTIDE SEQUENCE</scope>
    <source>
        <strain evidence="1">XHS1971</strain>
    </source>
</reference>
<evidence type="ECO:0000313" key="1">
    <source>
        <dbReference type="EMBL" id="PHV69600.1"/>
    </source>
</evidence>
<dbReference type="EMBL" id="PEDL01000023">
    <property type="protein sequence ID" value="PHV69600.1"/>
    <property type="molecule type" value="Genomic_DNA"/>
</dbReference>
<comment type="caution">
    <text evidence="1">The sequence shown here is derived from an EMBL/GenBank/DDBJ whole genome shotgun (WGS) entry which is preliminary data.</text>
</comment>
<evidence type="ECO:0000313" key="2">
    <source>
        <dbReference type="Proteomes" id="UP000224460"/>
    </source>
</evidence>
<dbReference type="Proteomes" id="UP000224460">
    <property type="component" value="Unassembled WGS sequence"/>
</dbReference>
<protein>
    <submittedName>
        <fullName evidence="1">Uncharacterized protein</fullName>
    </submittedName>
</protein>
<keyword evidence="2" id="KW-1185">Reference proteome</keyword>
<name>A0AC61D893_9FIRM</name>